<comment type="caution">
    <text evidence="1">The sequence shown here is derived from an EMBL/GenBank/DDBJ whole genome shotgun (WGS) entry which is preliminary data.</text>
</comment>
<accession>A0A6D2KCY3</accession>
<keyword evidence="2" id="KW-1185">Reference proteome</keyword>
<dbReference type="EMBL" id="CACVBM020001329">
    <property type="protein sequence ID" value="CAA7045665.1"/>
    <property type="molecule type" value="Genomic_DNA"/>
</dbReference>
<proteinExistence type="predicted"/>
<dbReference type="Proteomes" id="UP000467841">
    <property type="component" value="Unassembled WGS sequence"/>
</dbReference>
<organism evidence="1 2">
    <name type="scientific">Microthlaspi erraticum</name>
    <dbReference type="NCBI Taxonomy" id="1685480"/>
    <lineage>
        <taxon>Eukaryota</taxon>
        <taxon>Viridiplantae</taxon>
        <taxon>Streptophyta</taxon>
        <taxon>Embryophyta</taxon>
        <taxon>Tracheophyta</taxon>
        <taxon>Spermatophyta</taxon>
        <taxon>Magnoliopsida</taxon>
        <taxon>eudicotyledons</taxon>
        <taxon>Gunneridae</taxon>
        <taxon>Pentapetalae</taxon>
        <taxon>rosids</taxon>
        <taxon>malvids</taxon>
        <taxon>Brassicales</taxon>
        <taxon>Brassicaceae</taxon>
        <taxon>Coluteocarpeae</taxon>
        <taxon>Microthlaspi</taxon>
    </lineage>
</organism>
<reference evidence="1" key="1">
    <citation type="submission" date="2020-01" db="EMBL/GenBank/DDBJ databases">
        <authorList>
            <person name="Mishra B."/>
        </authorList>
    </citation>
    <scope>NUCLEOTIDE SEQUENCE [LARGE SCALE GENOMIC DNA]</scope>
</reference>
<evidence type="ECO:0000313" key="2">
    <source>
        <dbReference type="Proteomes" id="UP000467841"/>
    </source>
</evidence>
<sequence>MRLVTSDLLVSSSDVGLILHEAVGLGARYMKDDAASGTSRTGGSRDDGFHFMEPGGAKDCVVDGRFVHDNELQSFEIPPT</sequence>
<protein>
    <submittedName>
        <fullName evidence="1">Uncharacterized protein</fullName>
    </submittedName>
</protein>
<gene>
    <name evidence="1" type="ORF">MERR_LOCUS32900</name>
</gene>
<evidence type="ECO:0000313" key="1">
    <source>
        <dbReference type="EMBL" id="CAA7045665.1"/>
    </source>
</evidence>
<dbReference type="AlphaFoldDB" id="A0A6D2KCY3"/>
<name>A0A6D2KCY3_9BRAS</name>